<dbReference type="EMBL" id="GGFM01010470">
    <property type="protein sequence ID" value="MBW31221.1"/>
    <property type="molecule type" value="Transcribed_RNA"/>
</dbReference>
<protein>
    <submittedName>
        <fullName evidence="1">Putative secreted peptide</fullName>
    </submittedName>
</protein>
<reference evidence="1" key="1">
    <citation type="submission" date="2018-01" db="EMBL/GenBank/DDBJ databases">
        <title>An insight into the sialome of Amazonian anophelines.</title>
        <authorList>
            <person name="Ribeiro J.M."/>
            <person name="Scarpassa V."/>
            <person name="Calvo E."/>
        </authorList>
    </citation>
    <scope>NUCLEOTIDE SEQUENCE</scope>
    <source>
        <tissue evidence="1">Salivary glands</tissue>
    </source>
</reference>
<accession>A0A2M3ZRQ5</accession>
<proteinExistence type="predicted"/>
<name>A0A2M3ZRQ5_9DIPT</name>
<dbReference type="AlphaFoldDB" id="A0A2M3ZRQ5"/>
<evidence type="ECO:0000313" key="1">
    <source>
        <dbReference type="EMBL" id="MBW31221.1"/>
    </source>
</evidence>
<sequence length="76" mass="8845">MAYLLSQLLEGLRIVYSFQLSTLALPFRDSRLQFVHLGLRLNQARLCPVHLGSLRIDQRREILPQLLYLLVLTVQL</sequence>
<organism evidence="1">
    <name type="scientific">Anopheles braziliensis</name>
    <dbReference type="NCBI Taxonomy" id="58242"/>
    <lineage>
        <taxon>Eukaryota</taxon>
        <taxon>Metazoa</taxon>
        <taxon>Ecdysozoa</taxon>
        <taxon>Arthropoda</taxon>
        <taxon>Hexapoda</taxon>
        <taxon>Insecta</taxon>
        <taxon>Pterygota</taxon>
        <taxon>Neoptera</taxon>
        <taxon>Endopterygota</taxon>
        <taxon>Diptera</taxon>
        <taxon>Nematocera</taxon>
        <taxon>Culicoidea</taxon>
        <taxon>Culicidae</taxon>
        <taxon>Anophelinae</taxon>
        <taxon>Anopheles</taxon>
    </lineage>
</organism>